<feature type="transmembrane region" description="Helical" evidence="10">
    <location>
        <begin position="227"/>
        <end position="245"/>
    </location>
</feature>
<name>E8LMV4_SUCHY</name>
<dbReference type="HOGENOM" id="CLU_042020_0_0_6"/>
<feature type="transmembrane region" description="Helical" evidence="10">
    <location>
        <begin position="28"/>
        <end position="47"/>
    </location>
</feature>
<comment type="subunit">
    <text evidence="10">The complex is composed of six subunits: RnfA, RnfB, RnfC, RnfD, RnfE and RnfG.</text>
</comment>
<dbReference type="InterPro" id="IPR004338">
    <property type="entry name" value="NqrB/RnfD"/>
</dbReference>
<feature type="transmembrane region" description="Helical" evidence="10">
    <location>
        <begin position="53"/>
        <end position="72"/>
    </location>
</feature>
<dbReference type="EMBL" id="AEVO01000150">
    <property type="protein sequence ID" value="EFY06130.1"/>
    <property type="molecule type" value="Genomic_DNA"/>
</dbReference>
<keyword evidence="10" id="KW-0997">Cell inner membrane</keyword>
<dbReference type="GO" id="GO:0005886">
    <property type="term" value="C:plasma membrane"/>
    <property type="evidence" value="ECO:0007669"/>
    <property type="project" value="UniProtKB-SubCell"/>
</dbReference>
<keyword evidence="6 10" id="KW-1278">Translocase</keyword>
<evidence type="ECO:0000256" key="2">
    <source>
        <dbReference type="ARBA" id="ARBA00022553"/>
    </source>
</evidence>
<feature type="transmembrane region" description="Helical" evidence="10">
    <location>
        <begin position="307"/>
        <end position="326"/>
    </location>
</feature>
<evidence type="ECO:0000256" key="6">
    <source>
        <dbReference type="ARBA" id="ARBA00022967"/>
    </source>
</evidence>
<evidence type="ECO:0000313" key="11">
    <source>
        <dbReference type="EMBL" id="EFY06130.1"/>
    </source>
</evidence>
<dbReference type="AlphaFoldDB" id="E8LMV4"/>
<comment type="subcellular location">
    <subcellularLocation>
        <location evidence="10">Cell inner membrane</location>
        <topology evidence="10">Multi-pass membrane protein</topology>
    </subcellularLocation>
</comment>
<keyword evidence="7 10" id="KW-0249">Electron transport</keyword>
<dbReference type="GO" id="GO:0022900">
    <property type="term" value="P:electron transport chain"/>
    <property type="evidence" value="ECO:0007669"/>
    <property type="project" value="UniProtKB-UniRule"/>
</dbReference>
<accession>E8LMV4</accession>
<keyword evidence="1 10" id="KW-0813">Transport</keyword>
<dbReference type="PANTHER" id="PTHR30578">
    <property type="entry name" value="ELECTRON TRANSPORT COMPLEX PROTEIN RNFD"/>
    <property type="match status" value="1"/>
</dbReference>
<keyword evidence="4 10" id="KW-0288">FMN</keyword>
<comment type="caution">
    <text evidence="11">The sequence shown here is derived from an EMBL/GenBank/DDBJ whole genome shotgun (WGS) entry which is preliminary data.</text>
</comment>
<keyword evidence="5 10" id="KW-0812">Transmembrane</keyword>
<dbReference type="eggNOG" id="COG4658">
    <property type="taxonomic scope" value="Bacteria"/>
</dbReference>
<dbReference type="InterPro" id="IPR011303">
    <property type="entry name" value="RnfD_bac"/>
</dbReference>
<feature type="transmembrane region" description="Helical" evidence="10">
    <location>
        <begin position="332"/>
        <end position="350"/>
    </location>
</feature>
<evidence type="ECO:0000313" key="12">
    <source>
        <dbReference type="Proteomes" id="UP000018458"/>
    </source>
</evidence>
<evidence type="ECO:0000256" key="9">
    <source>
        <dbReference type="ARBA" id="ARBA00023136"/>
    </source>
</evidence>
<dbReference type="GO" id="GO:0055085">
    <property type="term" value="P:transmembrane transport"/>
    <property type="evidence" value="ECO:0007669"/>
    <property type="project" value="InterPro"/>
</dbReference>
<dbReference type="NCBIfam" id="TIGR01946">
    <property type="entry name" value="rnfD"/>
    <property type="match status" value="1"/>
</dbReference>
<keyword evidence="12" id="KW-1185">Reference proteome</keyword>
<protein>
    <recommendedName>
        <fullName evidence="10">Ion-translocating oxidoreductase complex subunit D</fullName>
        <ecNumber evidence="10">7.-.-.-</ecNumber>
    </recommendedName>
    <alternativeName>
        <fullName evidence="10">Rnf electron transport complex subunit D</fullName>
    </alternativeName>
</protein>
<evidence type="ECO:0000256" key="8">
    <source>
        <dbReference type="ARBA" id="ARBA00022989"/>
    </source>
</evidence>
<organism evidence="11 12">
    <name type="scientific">Succinatimonas hippei (strain DSM 22608 / JCM 16073 / KCTC 15190 / YIT 12066)</name>
    <dbReference type="NCBI Taxonomy" id="762983"/>
    <lineage>
        <taxon>Bacteria</taxon>
        <taxon>Pseudomonadati</taxon>
        <taxon>Pseudomonadota</taxon>
        <taxon>Gammaproteobacteria</taxon>
        <taxon>Aeromonadales</taxon>
        <taxon>Succinivibrionaceae</taxon>
        <taxon>Succinatimonas</taxon>
    </lineage>
</organism>
<comment type="similarity">
    <text evidence="10">Belongs to the NqrB/RnfD family.</text>
</comment>
<evidence type="ECO:0000256" key="1">
    <source>
        <dbReference type="ARBA" id="ARBA00022448"/>
    </source>
</evidence>
<dbReference type="STRING" id="762983.HMPREF9444_02102"/>
<evidence type="ECO:0000256" key="3">
    <source>
        <dbReference type="ARBA" id="ARBA00022630"/>
    </source>
</evidence>
<keyword evidence="10" id="KW-1003">Cell membrane</keyword>
<dbReference type="PANTHER" id="PTHR30578:SF0">
    <property type="entry name" value="ION-TRANSLOCATING OXIDOREDUCTASE COMPLEX SUBUNIT D"/>
    <property type="match status" value="1"/>
</dbReference>
<evidence type="ECO:0000256" key="5">
    <source>
        <dbReference type="ARBA" id="ARBA00022692"/>
    </source>
</evidence>
<feature type="transmembrane region" description="Helical" evidence="10">
    <location>
        <begin position="79"/>
        <end position="97"/>
    </location>
</feature>
<gene>
    <name evidence="10 11" type="primary">rnfD</name>
    <name evidence="11" type="ORF">HMPREF9444_02102</name>
</gene>
<keyword evidence="3 10" id="KW-0285">Flavoprotein</keyword>
<dbReference type="OrthoDB" id="9776359at2"/>
<evidence type="ECO:0000256" key="10">
    <source>
        <dbReference type="HAMAP-Rule" id="MF_00462"/>
    </source>
</evidence>
<comment type="cofactor">
    <cofactor evidence="10">
        <name>FMN</name>
        <dbReference type="ChEBI" id="CHEBI:58210"/>
    </cofactor>
</comment>
<keyword evidence="2 10" id="KW-0597">Phosphoprotein</keyword>
<feature type="modified residue" description="FMN phosphoryl threonine" evidence="10">
    <location>
        <position position="198"/>
    </location>
</feature>
<dbReference type="HAMAP" id="MF_00462">
    <property type="entry name" value="RsxD_RnfD"/>
    <property type="match status" value="1"/>
</dbReference>
<dbReference type="RefSeq" id="WP_009144242.1">
    <property type="nucleotide sequence ID" value="NZ_GL831071.1"/>
</dbReference>
<evidence type="ECO:0000256" key="7">
    <source>
        <dbReference type="ARBA" id="ARBA00022982"/>
    </source>
</evidence>
<dbReference type="Pfam" id="PF03116">
    <property type="entry name" value="NQR2_RnfD_RnfE"/>
    <property type="match status" value="1"/>
</dbReference>
<reference evidence="11 12" key="1">
    <citation type="submission" date="2011-01" db="EMBL/GenBank/DDBJ databases">
        <authorList>
            <person name="Weinstock G."/>
            <person name="Sodergren E."/>
            <person name="Clifton S."/>
            <person name="Fulton L."/>
            <person name="Fulton B."/>
            <person name="Courtney L."/>
            <person name="Fronick C."/>
            <person name="Harrison M."/>
            <person name="Strong C."/>
            <person name="Farmer C."/>
            <person name="Delahaunty K."/>
            <person name="Markovic C."/>
            <person name="Hall O."/>
            <person name="Minx P."/>
            <person name="Tomlinson C."/>
            <person name="Mitreva M."/>
            <person name="Hou S."/>
            <person name="Chen J."/>
            <person name="Wollam A."/>
            <person name="Pepin K.H."/>
            <person name="Johnson M."/>
            <person name="Bhonagiri V."/>
            <person name="Zhang X."/>
            <person name="Suruliraj S."/>
            <person name="Warren W."/>
            <person name="Chinwalla A."/>
            <person name="Mardis E.R."/>
            <person name="Wilson R.K."/>
        </authorList>
    </citation>
    <scope>NUCLEOTIDE SEQUENCE [LARGE SCALE GENOMIC DNA]</scope>
    <source>
        <strain evidence="12">DSM 22608 / JCM 16073 / KCTC 15190 / YIT 12066</strain>
    </source>
</reference>
<dbReference type="Proteomes" id="UP000018458">
    <property type="component" value="Unassembled WGS sequence"/>
</dbReference>
<comment type="function">
    <text evidence="10">Part of a membrane-bound complex that couples electron transfer with translocation of ions across the membrane.</text>
</comment>
<keyword evidence="8 10" id="KW-1133">Transmembrane helix</keyword>
<keyword evidence="9 10" id="KW-0472">Membrane</keyword>
<sequence length="365" mass="39482">MTINNSPDIKFDLEPAPHIHSRMTTSKMMGIVLGALIPAYCVMIYFFGYGVLIQFLICAISCCVAESIAALLRKRKPVFYITDLSALVTAAILGLTLPAFLPWYLSVSASFFAILLVKHTFGGLGMNIFNPAMAGFIFLVISAPGIFFSTWVSPAPGAYSIATIEQRSDVIFSDKDPIMLRNKIKELNTNADILTGATYLESIKTARKAGAVGNVETIDFSLDSYKAYGYLAIAYLLGGIILIGFKVIPFQMPLSFLATIFIGGSIWHALDPGMSINGIEHILFGGTMLGAFFIITDPVTNSGTFKGRICFAIFTGLLVLLIRVQGSYSDSVAFAVMLANAAAPLLDVLTRRRPFGIGYRKGGLD</sequence>
<proteinExistence type="inferred from homology"/>
<feature type="transmembrane region" description="Helical" evidence="10">
    <location>
        <begin position="276"/>
        <end position="295"/>
    </location>
</feature>
<dbReference type="EC" id="7.-.-.-" evidence="10"/>
<evidence type="ECO:0000256" key="4">
    <source>
        <dbReference type="ARBA" id="ARBA00022643"/>
    </source>
</evidence>